<dbReference type="Gene3D" id="3.30.70.360">
    <property type="match status" value="1"/>
</dbReference>
<dbReference type="PIRSF" id="PIRSF037215">
    <property type="entry name" value="Peptidase_M20B"/>
    <property type="match status" value="1"/>
</dbReference>
<comment type="similarity">
    <text evidence="2">Belongs to the peptidase M20B family.</text>
</comment>
<sequence length="416" mass="47364">MNIDEKFIKEKLLENFLNYLSISSQSNEDKLEIPSSQGQVLLAKKLAKELGDLGLKDININEFSVLQARLEPRGIDGDKAKKIAWVCHLDTVDVGLSDKVNPRLIRNYEGGDIILNSKEDIRIKAEDEKDLVNYINDDIIVTDGNSVLGADNKAAIANVMTALWYLKENPSISHGEIFIAFVPDEEIGLRGVRKIDFDKFDVDFAYTIDCCKLGELVYETFNAASGRLKIKGVSAHPMASKGKLVNPIMIAHDFISMLDRAKTPEHTEKREGYIWITDINSDVVNCEIKLNIRNHDKEKFEASKDYLRHICEILKTRYKKAKIELEIEDVYRNIIDSVNDKNHVAIDKLKETFEKLKIKAEIIPMRGGTDGSYLSTRNILTPNYFTGAHNFHSNKEFLPMNSFYKSFLVTLNLMRI</sequence>
<gene>
    <name evidence="13" type="ORF">HMPREF3200_01138</name>
</gene>
<dbReference type="InterPro" id="IPR011650">
    <property type="entry name" value="Peptidase_M20_dimer"/>
</dbReference>
<dbReference type="NCBIfam" id="TIGR01882">
    <property type="entry name" value="peptidase-T"/>
    <property type="match status" value="1"/>
</dbReference>
<dbReference type="PANTHER" id="PTHR42994">
    <property type="entry name" value="PEPTIDASE T"/>
    <property type="match status" value="1"/>
</dbReference>
<comment type="caution">
    <text evidence="13">The sequence shown here is derived from an EMBL/GenBank/DDBJ whole genome shotgun (WGS) entry which is preliminary data.</text>
</comment>
<feature type="active site" evidence="10">
    <location>
        <position position="90"/>
    </location>
</feature>
<organism evidence="13 14">
    <name type="scientific">Anaerococcus tetradius</name>
    <dbReference type="NCBI Taxonomy" id="33036"/>
    <lineage>
        <taxon>Bacteria</taxon>
        <taxon>Bacillati</taxon>
        <taxon>Bacillota</taxon>
        <taxon>Tissierellia</taxon>
        <taxon>Tissierellales</taxon>
        <taxon>Peptoniphilaceae</taxon>
        <taxon>Anaerococcus</taxon>
    </lineage>
</organism>
<dbReference type="EC" id="3.4.11.4" evidence="9"/>
<feature type="active site" description="Proton acceptor" evidence="10">
    <location>
        <position position="185"/>
    </location>
</feature>
<keyword evidence="8" id="KW-0482">Metalloprotease</keyword>
<dbReference type="PANTHER" id="PTHR42994:SF1">
    <property type="entry name" value="PEPTIDASE T"/>
    <property type="match status" value="1"/>
</dbReference>
<evidence type="ECO:0000256" key="2">
    <source>
        <dbReference type="ARBA" id="ARBA00009692"/>
    </source>
</evidence>
<evidence type="ECO:0000313" key="13">
    <source>
        <dbReference type="EMBL" id="KWZ77667.1"/>
    </source>
</evidence>
<evidence type="ECO:0000256" key="3">
    <source>
        <dbReference type="ARBA" id="ARBA00022438"/>
    </source>
</evidence>
<evidence type="ECO:0000256" key="4">
    <source>
        <dbReference type="ARBA" id="ARBA00022670"/>
    </source>
</evidence>
<dbReference type="AlphaFoldDB" id="A0A133KDW7"/>
<dbReference type="GO" id="GO:0045148">
    <property type="term" value="F:tripeptide aminopeptidase activity"/>
    <property type="evidence" value="ECO:0007669"/>
    <property type="project" value="UniProtKB-UniRule"/>
</dbReference>
<keyword evidence="14" id="KW-1185">Reference proteome</keyword>
<comment type="catalytic activity">
    <reaction evidence="1">
        <text>Release of the N-terminal residue from a tripeptide.</text>
        <dbReference type="EC" id="3.4.11.4"/>
    </reaction>
</comment>
<dbReference type="PATRIC" id="fig|33036.3.peg.1127"/>
<dbReference type="RefSeq" id="WP_004835837.1">
    <property type="nucleotide sequence ID" value="NZ_KQ955281.1"/>
</dbReference>
<feature type="binding site" evidence="11">
    <location>
        <position position="88"/>
    </location>
    <ligand>
        <name>Zn(2+)</name>
        <dbReference type="ChEBI" id="CHEBI:29105"/>
        <label>1</label>
    </ligand>
</feature>
<evidence type="ECO:0000256" key="8">
    <source>
        <dbReference type="ARBA" id="ARBA00023049"/>
    </source>
</evidence>
<dbReference type="InterPro" id="IPR036264">
    <property type="entry name" value="Bact_exopeptidase_dim_dom"/>
</dbReference>
<dbReference type="SUPFAM" id="SSF55031">
    <property type="entry name" value="Bacterial exopeptidase dimerisation domain"/>
    <property type="match status" value="1"/>
</dbReference>
<dbReference type="GO" id="GO:0008237">
    <property type="term" value="F:metallopeptidase activity"/>
    <property type="evidence" value="ECO:0007669"/>
    <property type="project" value="UniProtKB-KW"/>
</dbReference>
<feature type="binding site" evidence="11">
    <location>
        <position position="151"/>
    </location>
    <ligand>
        <name>Zn(2+)</name>
        <dbReference type="ChEBI" id="CHEBI:29105"/>
        <label>2</label>
    </ligand>
</feature>
<keyword evidence="3" id="KW-0031">Aminopeptidase</keyword>
<keyword evidence="7 11" id="KW-0862">Zinc</keyword>
<feature type="domain" description="Peptidase M20 dimerisation" evidence="12">
    <location>
        <begin position="218"/>
        <end position="320"/>
    </location>
</feature>
<feature type="binding site" evidence="11">
    <location>
        <position position="186"/>
    </location>
    <ligand>
        <name>Zn(2+)</name>
        <dbReference type="ChEBI" id="CHEBI:29105"/>
        <label>2</label>
    </ligand>
</feature>
<dbReference type="SUPFAM" id="SSF53187">
    <property type="entry name" value="Zn-dependent exopeptidases"/>
    <property type="match status" value="1"/>
</dbReference>
<accession>A0A133KDW7</accession>
<evidence type="ECO:0000256" key="11">
    <source>
        <dbReference type="PIRSR" id="PIRSR037215-2"/>
    </source>
</evidence>
<evidence type="ECO:0000256" key="5">
    <source>
        <dbReference type="ARBA" id="ARBA00022723"/>
    </source>
</evidence>
<dbReference type="Gene3D" id="3.40.630.10">
    <property type="entry name" value="Zn peptidases"/>
    <property type="match status" value="1"/>
</dbReference>
<dbReference type="OrthoDB" id="9804934at2"/>
<dbReference type="Proteomes" id="UP000070383">
    <property type="component" value="Unassembled WGS sequence"/>
</dbReference>
<dbReference type="GO" id="GO:0006518">
    <property type="term" value="P:peptide metabolic process"/>
    <property type="evidence" value="ECO:0007669"/>
    <property type="project" value="InterPro"/>
</dbReference>
<evidence type="ECO:0000256" key="9">
    <source>
        <dbReference type="NCBIfam" id="TIGR01882"/>
    </source>
</evidence>
<dbReference type="InterPro" id="IPR002933">
    <property type="entry name" value="Peptidase_M20"/>
</dbReference>
<dbReference type="InterPro" id="IPR001261">
    <property type="entry name" value="ArgE/DapE_CS"/>
</dbReference>
<feature type="binding site" evidence="11">
    <location>
        <position position="151"/>
    </location>
    <ligand>
        <name>Zn(2+)</name>
        <dbReference type="ChEBI" id="CHEBI:29105"/>
        <label>1</label>
    </ligand>
</feature>
<dbReference type="NCBIfam" id="NF003976">
    <property type="entry name" value="PRK05469.1"/>
    <property type="match status" value="1"/>
</dbReference>
<proteinExistence type="inferred from homology"/>
<dbReference type="GO" id="GO:0006508">
    <property type="term" value="P:proteolysis"/>
    <property type="evidence" value="ECO:0007669"/>
    <property type="project" value="UniProtKB-UniRule"/>
</dbReference>
<name>A0A133KDW7_9FIRM</name>
<dbReference type="EMBL" id="LRPM01000046">
    <property type="protein sequence ID" value="KWZ77667.1"/>
    <property type="molecule type" value="Genomic_DNA"/>
</dbReference>
<reference evidence="14" key="1">
    <citation type="submission" date="2016-01" db="EMBL/GenBank/DDBJ databases">
        <authorList>
            <person name="Mitreva M."/>
            <person name="Pepin K.H."/>
            <person name="Mihindukulasuriya K.A."/>
            <person name="Fulton R."/>
            <person name="Fronick C."/>
            <person name="O'Laughlin M."/>
            <person name="Miner T."/>
            <person name="Herter B."/>
            <person name="Rosa B.A."/>
            <person name="Cordes M."/>
            <person name="Tomlinson C."/>
            <person name="Wollam A."/>
            <person name="Palsikar V.B."/>
            <person name="Mardis E.R."/>
            <person name="Wilson R.K."/>
        </authorList>
    </citation>
    <scope>NUCLEOTIDE SEQUENCE [LARGE SCALE GENOMIC DNA]</scope>
    <source>
        <strain evidence="14">MJR8151</strain>
    </source>
</reference>
<evidence type="ECO:0000259" key="12">
    <source>
        <dbReference type="Pfam" id="PF07687"/>
    </source>
</evidence>
<feature type="binding site" evidence="11">
    <location>
        <position position="209"/>
    </location>
    <ligand>
        <name>Zn(2+)</name>
        <dbReference type="ChEBI" id="CHEBI:29105"/>
        <label>1</label>
    </ligand>
</feature>
<keyword evidence="5 11" id="KW-0479">Metal-binding</keyword>
<dbReference type="STRING" id="33036.HMPREF3200_01138"/>
<protein>
    <recommendedName>
        <fullName evidence="9">Peptidase T</fullName>
        <ecNumber evidence="9">3.4.11.4</ecNumber>
    </recommendedName>
</protein>
<dbReference type="InterPro" id="IPR010161">
    <property type="entry name" value="Peptidase_M20B"/>
</dbReference>
<dbReference type="PROSITE" id="PS00759">
    <property type="entry name" value="ARGE_DAPE_CPG2_2"/>
    <property type="match status" value="1"/>
</dbReference>
<feature type="binding site" evidence="11">
    <location>
        <position position="392"/>
    </location>
    <ligand>
        <name>Zn(2+)</name>
        <dbReference type="ChEBI" id="CHEBI:29105"/>
        <label>2</label>
    </ligand>
</feature>
<comment type="cofactor">
    <cofactor evidence="11">
        <name>Zn(2+)</name>
        <dbReference type="ChEBI" id="CHEBI:29105"/>
    </cofactor>
    <text evidence="11">Binds 2 Zn(2+) ions per subunit.</text>
</comment>
<evidence type="ECO:0000256" key="10">
    <source>
        <dbReference type="PIRSR" id="PIRSR037215-1"/>
    </source>
</evidence>
<keyword evidence="6" id="KW-0378">Hydrolase</keyword>
<dbReference type="NCBIfam" id="NF009920">
    <property type="entry name" value="PRK13381.1"/>
    <property type="match status" value="1"/>
</dbReference>
<dbReference type="Pfam" id="PF01546">
    <property type="entry name" value="Peptidase_M20"/>
    <property type="match status" value="1"/>
</dbReference>
<evidence type="ECO:0000256" key="6">
    <source>
        <dbReference type="ARBA" id="ARBA00022801"/>
    </source>
</evidence>
<evidence type="ECO:0000313" key="14">
    <source>
        <dbReference type="Proteomes" id="UP000070383"/>
    </source>
</evidence>
<dbReference type="GO" id="GO:0008270">
    <property type="term" value="F:zinc ion binding"/>
    <property type="evidence" value="ECO:0007669"/>
    <property type="project" value="InterPro"/>
</dbReference>
<evidence type="ECO:0000256" key="7">
    <source>
        <dbReference type="ARBA" id="ARBA00022833"/>
    </source>
</evidence>
<keyword evidence="4" id="KW-0645">Protease</keyword>
<dbReference type="Pfam" id="PF07687">
    <property type="entry name" value="M20_dimer"/>
    <property type="match status" value="1"/>
</dbReference>
<evidence type="ECO:0000256" key="1">
    <source>
        <dbReference type="ARBA" id="ARBA00000870"/>
    </source>
</evidence>